<evidence type="ECO:0000256" key="1">
    <source>
        <dbReference type="ARBA" id="ARBA00009744"/>
    </source>
</evidence>
<accession>A0A7J7NT03</accession>
<dbReference type="PANTHER" id="PTHR31213:SF201">
    <property type="entry name" value="OS03G0300400 PROTEIN"/>
    <property type="match status" value="1"/>
</dbReference>
<gene>
    <name evidence="3" type="ORF">GIB67_042979</name>
</gene>
<dbReference type="InterPro" id="IPR000916">
    <property type="entry name" value="Bet_v_I/MLP"/>
</dbReference>
<dbReference type="GO" id="GO:0006952">
    <property type="term" value="P:defense response"/>
    <property type="evidence" value="ECO:0007669"/>
    <property type="project" value="InterPro"/>
</dbReference>
<dbReference type="GO" id="GO:0004864">
    <property type="term" value="F:protein phosphatase inhibitor activity"/>
    <property type="evidence" value="ECO:0007669"/>
    <property type="project" value="InterPro"/>
</dbReference>
<reference evidence="3 4" key="1">
    <citation type="journal article" date="2020" name="IScience">
        <title>Genome Sequencing of the Endangered Kingdonia uniflora (Circaeasteraceae, Ranunculales) Reveals Potential Mechanisms of Evolutionary Specialization.</title>
        <authorList>
            <person name="Sun Y."/>
            <person name="Deng T."/>
            <person name="Zhang A."/>
            <person name="Moore M.J."/>
            <person name="Landis J.B."/>
            <person name="Lin N."/>
            <person name="Zhang H."/>
            <person name="Zhang X."/>
            <person name="Huang J."/>
            <person name="Zhang X."/>
            <person name="Sun H."/>
            <person name="Wang H."/>
        </authorList>
    </citation>
    <scope>NUCLEOTIDE SEQUENCE [LARGE SCALE GENOMIC DNA]</scope>
    <source>
        <strain evidence="3">TB1705</strain>
        <tissue evidence="3">Leaf</tissue>
    </source>
</reference>
<dbReference type="Pfam" id="PF00407">
    <property type="entry name" value="Bet_v_1"/>
    <property type="match status" value="1"/>
</dbReference>
<dbReference type="SUPFAM" id="SSF55961">
    <property type="entry name" value="Bet v1-like"/>
    <property type="match status" value="1"/>
</dbReference>
<feature type="domain" description="Bet v I/Major latex protein" evidence="2">
    <location>
        <begin position="4"/>
        <end position="98"/>
    </location>
</feature>
<dbReference type="PANTHER" id="PTHR31213">
    <property type="entry name" value="OS08G0374000 PROTEIN-RELATED"/>
    <property type="match status" value="1"/>
</dbReference>
<sequence length="105" mass="11930">MVFYAADGFTTYVKRRIDALDRTNYACTYTMFEGNSMGQTIRSVVYDIKIVPSSDEGSIVRIHSVYHSKVGVEIKEEEIRVVKDKAMETFRATEAYLIQSPDACT</sequence>
<proteinExistence type="inferred from homology"/>
<dbReference type="InterPro" id="IPR050279">
    <property type="entry name" value="Plant_def-hormone_signal"/>
</dbReference>
<evidence type="ECO:0000313" key="3">
    <source>
        <dbReference type="EMBL" id="KAF6170289.1"/>
    </source>
</evidence>
<organism evidence="3 4">
    <name type="scientific">Kingdonia uniflora</name>
    <dbReference type="NCBI Taxonomy" id="39325"/>
    <lineage>
        <taxon>Eukaryota</taxon>
        <taxon>Viridiplantae</taxon>
        <taxon>Streptophyta</taxon>
        <taxon>Embryophyta</taxon>
        <taxon>Tracheophyta</taxon>
        <taxon>Spermatophyta</taxon>
        <taxon>Magnoliopsida</taxon>
        <taxon>Ranunculales</taxon>
        <taxon>Circaeasteraceae</taxon>
        <taxon>Kingdonia</taxon>
    </lineage>
</organism>
<dbReference type="GO" id="GO:0005737">
    <property type="term" value="C:cytoplasm"/>
    <property type="evidence" value="ECO:0007669"/>
    <property type="project" value="TreeGrafter"/>
</dbReference>
<evidence type="ECO:0000313" key="4">
    <source>
        <dbReference type="Proteomes" id="UP000541444"/>
    </source>
</evidence>
<dbReference type="GO" id="GO:0038023">
    <property type="term" value="F:signaling receptor activity"/>
    <property type="evidence" value="ECO:0007669"/>
    <property type="project" value="InterPro"/>
</dbReference>
<dbReference type="Gene3D" id="3.30.530.20">
    <property type="match status" value="1"/>
</dbReference>
<evidence type="ECO:0000259" key="2">
    <source>
        <dbReference type="Pfam" id="PF00407"/>
    </source>
</evidence>
<dbReference type="InterPro" id="IPR024949">
    <property type="entry name" value="Bet_v_I_allergen"/>
</dbReference>
<comment type="similarity">
    <text evidence="1">Belongs to the BetVI family.</text>
</comment>
<dbReference type="Proteomes" id="UP000541444">
    <property type="component" value="Unassembled WGS sequence"/>
</dbReference>
<dbReference type="GO" id="GO:0009738">
    <property type="term" value="P:abscisic acid-activated signaling pathway"/>
    <property type="evidence" value="ECO:0007669"/>
    <property type="project" value="InterPro"/>
</dbReference>
<keyword evidence="4" id="KW-1185">Reference proteome</keyword>
<protein>
    <recommendedName>
        <fullName evidence="2">Bet v I/Major latex protein domain-containing protein</fullName>
    </recommendedName>
</protein>
<dbReference type="PRINTS" id="PR00634">
    <property type="entry name" value="BETALLERGEN"/>
</dbReference>
<dbReference type="GO" id="GO:0005634">
    <property type="term" value="C:nucleus"/>
    <property type="evidence" value="ECO:0007669"/>
    <property type="project" value="TreeGrafter"/>
</dbReference>
<dbReference type="EMBL" id="JACGCM010000593">
    <property type="protein sequence ID" value="KAF6170289.1"/>
    <property type="molecule type" value="Genomic_DNA"/>
</dbReference>
<comment type="caution">
    <text evidence="3">The sequence shown here is derived from an EMBL/GenBank/DDBJ whole genome shotgun (WGS) entry which is preliminary data.</text>
</comment>
<dbReference type="OrthoDB" id="1880172at2759"/>
<dbReference type="CDD" id="cd07816">
    <property type="entry name" value="Bet_v1-like"/>
    <property type="match status" value="1"/>
</dbReference>
<dbReference type="GO" id="GO:0010427">
    <property type="term" value="F:abscisic acid binding"/>
    <property type="evidence" value="ECO:0007669"/>
    <property type="project" value="InterPro"/>
</dbReference>
<dbReference type="FunFam" id="3.30.530.20:FF:000007">
    <property type="entry name" value="Major pollen allergen Bet v 1-A"/>
    <property type="match status" value="1"/>
</dbReference>
<name>A0A7J7NT03_9MAGN</name>
<dbReference type="AlphaFoldDB" id="A0A7J7NT03"/>
<dbReference type="InterPro" id="IPR023393">
    <property type="entry name" value="START-like_dom_sf"/>
</dbReference>